<evidence type="ECO:0000256" key="2">
    <source>
        <dbReference type="SAM" id="SignalP"/>
    </source>
</evidence>
<comment type="caution">
    <text evidence="3">The sequence shown here is derived from an EMBL/GenBank/DDBJ whole genome shotgun (WGS) entry which is preliminary data.</text>
</comment>
<keyword evidence="2" id="KW-0732">Signal</keyword>
<reference evidence="3 4" key="1">
    <citation type="submission" date="2016-07" db="EMBL/GenBank/DDBJ databases">
        <title>Pervasive Adenine N6-methylation of Active Genes in Fungi.</title>
        <authorList>
            <consortium name="DOE Joint Genome Institute"/>
            <person name="Mondo S.J."/>
            <person name="Dannebaum R.O."/>
            <person name="Kuo R.C."/>
            <person name="Labutti K."/>
            <person name="Haridas S."/>
            <person name="Kuo A."/>
            <person name="Salamov A."/>
            <person name="Ahrendt S.R."/>
            <person name="Lipzen A."/>
            <person name="Sullivan W."/>
            <person name="Andreopoulos W.B."/>
            <person name="Clum A."/>
            <person name="Lindquist E."/>
            <person name="Daum C."/>
            <person name="Ramamoorthy G.K."/>
            <person name="Gryganskyi A."/>
            <person name="Culley D."/>
            <person name="Magnuson J.K."/>
            <person name="James T.Y."/>
            <person name="O'Malley M.A."/>
            <person name="Stajich J.E."/>
            <person name="Spatafora J.W."/>
            <person name="Visel A."/>
            <person name="Grigoriev I.V."/>
        </authorList>
    </citation>
    <scope>NUCLEOTIDE SEQUENCE [LARGE SCALE GENOMIC DNA]</scope>
    <source>
        <strain evidence="3 4">62-1032</strain>
    </source>
</reference>
<dbReference type="InParanoid" id="A0A1Y2ETM5"/>
<feature type="region of interest" description="Disordered" evidence="1">
    <location>
        <begin position="105"/>
        <end position="266"/>
    </location>
</feature>
<gene>
    <name evidence="3" type="ORF">BCR35DRAFT_343962</name>
</gene>
<dbReference type="STRING" id="106004.A0A1Y2ETM5"/>
<dbReference type="Proteomes" id="UP000193467">
    <property type="component" value="Unassembled WGS sequence"/>
</dbReference>
<evidence type="ECO:0000313" key="4">
    <source>
        <dbReference type="Proteomes" id="UP000193467"/>
    </source>
</evidence>
<feature type="compositionally biased region" description="Low complexity" evidence="1">
    <location>
        <begin position="248"/>
        <end position="266"/>
    </location>
</feature>
<dbReference type="AlphaFoldDB" id="A0A1Y2ETM5"/>
<feature type="chain" id="PRO_5012237561" evidence="2">
    <location>
        <begin position="22"/>
        <end position="288"/>
    </location>
</feature>
<evidence type="ECO:0000313" key="3">
    <source>
        <dbReference type="EMBL" id="ORY74526.1"/>
    </source>
</evidence>
<dbReference type="EMBL" id="MCGR01000041">
    <property type="protein sequence ID" value="ORY74526.1"/>
    <property type="molecule type" value="Genomic_DNA"/>
</dbReference>
<feature type="compositionally biased region" description="Pro residues" evidence="1">
    <location>
        <begin position="234"/>
        <end position="245"/>
    </location>
</feature>
<keyword evidence="4" id="KW-1185">Reference proteome</keyword>
<proteinExistence type="predicted"/>
<sequence>MFSIHFTLLCTLLTLTSVVLAQDPSATATADPVASTGGFTQCSPANLTFDGVLPAGDTSGTPLTTINAPSSPYSWLVNVASGTNITLRATDANGTVANTNPVVVKPGTDASCLTSGSASARLARRAPPTYDQYEHPSSSPSHHHRTHSSSEPYYPEEEPSSSHLRSAHPYSDERGIAEPPAVTSTRQPEVLVASAPSPSPSPSDAVNLASETPGDTGAEATPVADAQDDGGATPAPPATPAPTPLSPAEQSSADAESSKSAASFSAAMSEMDAILASIPGGAGAGRRA</sequence>
<accession>A0A1Y2ETM5</accession>
<organism evidence="3 4">
    <name type="scientific">Leucosporidium creatinivorum</name>
    <dbReference type="NCBI Taxonomy" id="106004"/>
    <lineage>
        <taxon>Eukaryota</taxon>
        <taxon>Fungi</taxon>
        <taxon>Dikarya</taxon>
        <taxon>Basidiomycota</taxon>
        <taxon>Pucciniomycotina</taxon>
        <taxon>Microbotryomycetes</taxon>
        <taxon>Leucosporidiales</taxon>
        <taxon>Leucosporidium</taxon>
    </lineage>
</organism>
<name>A0A1Y2ETM5_9BASI</name>
<protein>
    <submittedName>
        <fullName evidence="3">Uncharacterized protein</fullName>
    </submittedName>
</protein>
<evidence type="ECO:0000256" key="1">
    <source>
        <dbReference type="SAM" id="MobiDB-lite"/>
    </source>
</evidence>
<feature type="signal peptide" evidence="2">
    <location>
        <begin position="1"/>
        <end position="21"/>
    </location>
</feature>